<feature type="transmembrane region" description="Helical" evidence="1">
    <location>
        <begin position="106"/>
        <end position="128"/>
    </location>
</feature>
<keyword evidence="1" id="KW-0812">Transmembrane</keyword>
<name>A0A915C8I3_PARUN</name>
<keyword evidence="1" id="KW-0472">Membrane</keyword>
<proteinExistence type="predicted"/>
<keyword evidence="2" id="KW-1185">Reference proteome</keyword>
<dbReference type="AlphaFoldDB" id="A0A915C8I3"/>
<accession>A0A915C8I3</accession>
<dbReference type="WBParaSite" id="PgR102_g009_t01">
    <property type="protein sequence ID" value="PgR102_g009_t01"/>
    <property type="gene ID" value="PgR102_g009"/>
</dbReference>
<dbReference type="Proteomes" id="UP000887569">
    <property type="component" value="Unplaced"/>
</dbReference>
<dbReference type="WBParaSite" id="PgR102_g009_t03">
    <property type="protein sequence ID" value="PgR102_g009_t03"/>
    <property type="gene ID" value="PgR102_g009"/>
</dbReference>
<evidence type="ECO:0000313" key="3">
    <source>
        <dbReference type="WBParaSite" id="PgR102_g009_t01"/>
    </source>
</evidence>
<protein>
    <submittedName>
        <fullName evidence="3 4">Uncharacterized protein</fullName>
    </submittedName>
</protein>
<evidence type="ECO:0000313" key="5">
    <source>
        <dbReference type="WBParaSite" id="PgR102_g009_t03"/>
    </source>
</evidence>
<evidence type="ECO:0000256" key="1">
    <source>
        <dbReference type="SAM" id="Phobius"/>
    </source>
</evidence>
<evidence type="ECO:0000313" key="2">
    <source>
        <dbReference type="Proteomes" id="UP000887569"/>
    </source>
</evidence>
<keyword evidence="1" id="KW-1133">Transmembrane helix</keyword>
<feature type="transmembrane region" description="Helical" evidence="1">
    <location>
        <begin position="148"/>
        <end position="174"/>
    </location>
</feature>
<feature type="transmembrane region" description="Helical" evidence="1">
    <location>
        <begin position="79"/>
        <end position="99"/>
    </location>
</feature>
<reference evidence="3 4" key="1">
    <citation type="submission" date="2022-11" db="UniProtKB">
        <authorList>
            <consortium name="WormBaseParasite"/>
        </authorList>
    </citation>
    <scope>IDENTIFICATION</scope>
</reference>
<evidence type="ECO:0000313" key="4">
    <source>
        <dbReference type="WBParaSite" id="PgR102_g009_t02"/>
    </source>
</evidence>
<dbReference type="WBParaSite" id="PgR102_g009_t02">
    <property type="protein sequence ID" value="PgR102_g009_t02"/>
    <property type="gene ID" value="PgR102_g009"/>
</dbReference>
<organism evidence="2 5">
    <name type="scientific">Parascaris univalens</name>
    <name type="common">Nematode worm</name>
    <dbReference type="NCBI Taxonomy" id="6257"/>
    <lineage>
        <taxon>Eukaryota</taxon>
        <taxon>Metazoa</taxon>
        <taxon>Ecdysozoa</taxon>
        <taxon>Nematoda</taxon>
        <taxon>Chromadorea</taxon>
        <taxon>Rhabditida</taxon>
        <taxon>Spirurina</taxon>
        <taxon>Ascaridomorpha</taxon>
        <taxon>Ascaridoidea</taxon>
        <taxon>Ascarididae</taxon>
        <taxon>Parascaris</taxon>
    </lineage>
</organism>
<feature type="transmembrane region" description="Helical" evidence="1">
    <location>
        <begin position="39"/>
        <end position="64"/>
    </location>
</feature>
<sequence length="194" mass="22158">MLVELNEKITLAAVRLDQRVAGCSLLSIPEGKWRTFTRLVYVHFGVATLLFMFGIICFCVGMQYSGMYNEVNCADGTNIWIPLLNLVVSFSGLFALRTLHLHWPAFIHCVGLWLMLLMMLVPIVDSAFASSRWFDRAKRPLDSWATNFSWIDLTLSLIACINEVVCSLLIVILVKYWYRRESSRQNETHSSVTS</sequence>